<keyword evidence="2" id="KW-0067">ATP-binding</keyword>
<feature type="compositionally biased region" description="Basic and acidic residues" evidence="1">
    <location>
        <begin position="453"/>
        <end position="462"/>
    </location>
</feature>
<name>A0AAD6CH97_9EURO</name>
<evidence type="ECO:0000313" key="3">
    <source>
        <dbReference type="Proteomes" id="UP001213681"/>
    </source>
</evidence>
<keyword evidence="2" id="KW-0378">Hydrolase</keyword>
<comment type="caution">
    <text evidence="2">The sequence shown here is derived from an EMBL/GenBank/DDBJ whole genome shotgun (WGS) entry which is preliminary data.</text>
</comment>
<dbReference type="Proteomes" id="UP001213681">
    <property type="component" value="Unassembled WGS sequence"/>
</dbReference>
<dbReference type="AlphaFoldDB" id="A0AAD6CH97"/>
<dbReference type="GeneID" id="81594595"/>
<feature type="region of interest" description="Disordered" evidence="1">
    <location>
        <begin position="400"/>
        <end position="462"/>
    </location>
</feature>
<dbReference type="RefSeq" id="XP_056772119.1">
    <property type="nucleotide sequence ID" value="XM_056904352.1"/>
</dbReference>
<dbReference type="EMBL" id="JAPVEA010000001">
    <property type="protein sequence ID" value="KAJ5465272.1"/>
    <property type="molecule type" value="Genomic_DNA"/>
</dbReference>
<proteinExistence type="predicted"/>
<evidence type="ECO:0000313" key="2">
    <source>
        <dbReference type="EMBL" id="KAJ5465272.1"/>
    </source>
</evidence>
<organism evidence="2 3">
    <name type="scientific">Penicillium daleae</name>
    <dbReference type="NCBI Taxonomy" id="63821"/>
    <lineage>
        <taxon>Eukaryota</taxon>
        <taxon>Fungi</taxon>
        <taxon>Dikarya</taxon>
        <taxon>Ascomycota</taxon>
        <taxon>Pezizomycotina</taxon>
        <taxon>Eurotiomycetes</taxon>
        <taxon>Eurotiomycetidae</taxon>
        <taxon>Eurotiales</taxon>
        <taxon>Aspergillaceae</taxon>
        <taxon>Penicillium</taxon>
    </lineage>
</organism>
<sequence length="462" mass="52543">MTRKAPSLNFRIGQTEVPPAQFRWHADGETLVWLDVIFHLSDLHRIIFEGIAEARRIFDQELCLSGRSSPACDIPGLDLGLLVDNWDATAPGRSFLTDSRNASYFDPLKDWLVSRVGKTQALFHTLWSQTAAGTWEVCADAVQQYEDAVQRFLRALMVPFFLWSGQQGRRTEFIALRWRNTTWITRDLFLLDGQMLFILSYHKTRNQNNASRWPVRFLLPQVAKLVTQYLALVQPFRTFLQHETLGSRRISDYLWSRGPDLLGADGMTRVIVDAGKLTLGKHIHVQSWRQITVGIARRKFARAEANLLIEDGGDDEEADPALGSMSDGLHWQAGHPPYTGNRVYGGTVNFRAGLTGTGLQEFRHVSQLWHRFLRDPVHFQPAPTQPHQAVVPRTPWVWGEWDQTPGSRPSITRNEAASGRSVPGSSSIRASITPSKQRRDEELESPIVRRIARREAPARTRR</sequence>
<gene>
    <name evidence="2" type="ORF">N7458_000958</name>
</gene>
<dbReference type="GO" id="GO:0004386">
    <property type="term" value="F:helicase activity"/>
    <property type="evidence" value="ECO:0007669"/>
    <property type="project" value="UniProtKB-KW"/>
</dbReference>
<accession>A0AAD6CH97</accession>
<feature type="compositionally biased region" description="Polar residues" evidence="1">
    <location>
        <begin position="423"/>
        <end position="435"/>
    </location>
</feature>
<feature type="compositionally biased region" description="Polar residues" evidence="1">
    <location>
        <begin position="404"/>
        <end position="415"/>
    </location>
</feature>
<keyword evidence="3" id="KW-1185">Reference proteome</keyword>
<reference evidence="2" key="1">
    <citation type="submission" date="2022-12" db="EMBL/GenBank/DDBJ databases">
        <authorList>
            <person name="Petersen C."/>
        </authorList>
    </citation>
    <scope>NUCLEOTIDE SEQUENCE</scope>
    <source>
        <strain evidence="2">IBT 16125</strain>
    </source>
</reference>
<keyword evidence="2" id="KW-0547">Nucleotide-binding</keyword>
<keyword evidence="2" id="KW-0347">Helicase</keyword>
<reference evidence="2" key="2">
    <citation type="journal article" date="2023" name="IMA Fungus">
        <title>Comparative genomic study of the Penicillium genus elucidates a diverse pangenome and 15 lateral gene transfer events.</title>
        <authorList>
            <person name="Petersen C."/>
            <person name="Sorensen T."/>
            <person name="Nielsen M.R."/>
            <person name="Sondergaard T.E."/>
            <person name="Sorensen J.L."/>
            <person name="Fitzpatrick D.A."/>
            <person name="Frisvad J.C."/>
            <person name="Nielsen K.L."/>
        </authorList>
    </citation>
    <scope>NUCLEOTIDE SEQUENCE</scope>
    <source>
        <strain evidence="2">IBT 16125</strain>
    </source>
</reference>
<protein>
    <submittedName>
        <fullName evidence="2">ATP-dependent DNA helicase</fullName>
    </submittedName>
</protein>
<evidence type="ECO:0000256" key="1">
    <source>
        <dbReference type="SAM" id="MobiDB-lite"/>
    </source>
</evidence>